<dbReference type="Proteomes" id="UP001207930">
    <property type="component" value="Unassembled WGS sequence"/>
</dbReference>
<keyword evidence="1" id="KW-0809">Transit peptide</keyword>
<protein>
    <submittedName>
        <fullName evidence="2">Uncharacterized protein</fullName>
    </submittedName>
</protein>
<accession>A0ABT3FTP2</accession>
<reference evidence="2 3" key="1">
    <citation type="submission" date="2022-10" db="EMBL/GenBank/DDBJ databases">
        <title>Luteolibacter flavescens strain MCCC 1K03193, whole genome shotgun sequencing project.</title>
        <authorList>
            <person name="Zhao G."/>
            <person name="Shen L."/>
        </authorList>
    </citation>
    <scope>NUCLEOTIDE SEQUENCE [LARGE SCALE GENOMIC DNA]</scope>
    <source>
        <strain evidence="2 3">MCCC 1K03193</strain>
    </source>
</reference>
<dbReference type="EMBL" id="JAPDDS010000011">
    <property type="protein sequence ID" value="MCW1886594.1"/>
    <property type="molecule type" value="Genomic_DNA"/>
</dbReference>
<gene>
    <name evidence="2" type="ORF">OKA04_17785</name>
</gene>
<keyword evidence="3" id="KW-1185">Reference proteome</keyword>
<evidence type="ECO:0000313" key="2">
    <source>
        <dbReference type="EMBL" id="MCW1886594.1"/>
    </source>
</evidence>
<dbReference type="InterPro" id="IPR013742">
    <property type="entry name" value="Whirly"/>
</dbReference>
<evidence type="ECO:0000313" key="3">
    <source>
        <dbReference type="Proteomes" id="UP001207930"/>
    </source>
</evidence>
<name>A0ABT3FTP2_9BACT</name>
<dbReference type="Gene3D" id="2.30.31.10">
    <property type="entry name" value="Transcriptional Coactivator Pc4, Chain A"/>
    <property type="match status" value="1"/>
</dbReference>
<dbReference type="RefSeq" id="WP_264502550.1">
    <property type="nucleotide sequence ID" value="NZ_JAPDDS010000011.1"/>
</dbReference>
<dbReference type="Pfam" id="PF08536">
    <property type="entry name" value="Whirly"/>
    <property type="match status" value="1"/>
</dbReference>
<comment type="caution">
    <text evidence="2">The sequence shown here is derived from an EMBL/GenBank/DDBJ whole genome shotgun (WGS) entry which is preliminary data.</text>
</comment>
<organism evidence="2 3">
    <name type="scientific">Luteolibacter flavescens</name>
    <dbReference type="NCBI Taxonomy" id="1859460"/>
    <lineage>
        <taxon>Bacteria</taxon>
        <taxon>Pseudomonadati</taxon>
        <taxon>Verrucomicrobiota</taxon>
        <taxon>Verrucomicrobiia</taxon>
        <taxon>Verrucomicrobiales</taxon>
        <taxon>Verrucomicrobiaceae</taxon>
        <taxon>Luteolibacter</taxon>
    </lineage>
</organism>
<sequence length="151" mass="16719">MNTEIAIDPQRLPQLPIYKPNSRGTGGVIRFGLNPAKSALFVDAAAQVGDKQFDWERKLTMKWGFSDIGAALSVLQGRQNEAKLFHQSEKSNSAFEILARNDPDRAPYLMSLSRQDVADRSVRKVTIPLTHAEASMLEAALRAAIGRLLAW</sequence>
<evidence type="ECO:0000256" key="1">
    <source>
        <dbReference type="ARBA" id="ARBA00022946"/>
    </source>
</evidence>
<dbReference type="InterPro" id="IPR009044">
    <property type="entry name" value="ssDNA-bd_transcriptional_reg"/>
</dbReference>
<proteinExistence type="predicted"/>
<dbReference type="SUPFAM" id="SSF54447">
    <property type="entry name" value="ssDNA-binding transcriptional regulator domain"/>
    <property type="match status" value="1"/>
</dbReference>